<accession>A0A847SA74</accession>
<evidence type="ECO:0000256" key="1">
    <source>
        <dbReference type="SAM" id="SignalP"/>
    </source>
</evidence>
<dbReference type="Pfam" id="PF12276">
    <property type="entry name" value="DUF3617"/>
    <property type="match status" value="1"/>
</dbReference>
<comment type="caution">
    <text evidence="2">The sequence shown here is derived from an EMBL/GenBank/DDBJ whole genome shotgun (WGS) entry which is preliminary data.</text>
</comment>
<dbReference type="AlphaFoldDB" id="A0A847SA74"/>
<dbReference type="InterPro" id="IPR022061">
    <property type="entry name" value="DUF3617"/>
</dbReference>
<evidence type="ECO:0000313" key="2">
    <source>
        <dbReference type="EMBL" id="NLR74446.1"/>
    </source>
</evidence>
<feature type="chain" id="PRO_5032679056" evidence="1">
    <location>
        <begin position="19"/>
        <end position="145"/>
    </location>
</feature>
<keyword evidence="3" id="KW-1185">Reference proteome</keyword>
<dbReference type="EMBL" id="JABAIM010000001">
    <property type="protein sequence ID" value="NLR74446.1"/>
    <property type="molecule type" value="Genomic_DNA"/>
</dbReference>
<name>A0A847SA74_9NEIS</name>
<dbReference type="Proteomes" id="UP000587991">
    <property type="component" value="Unassembled WGS sequence"/>
</dbReference>
<evidence type="ECO:0000313" key="3">
    <source>
        <dbReference type="Proteomes" id="UP000587991"/>
    </source>
</evidence>
<feature type="signal peptide" evidence="1">
    <location>
        <begin position="1"/>
        <end position="18"/>
    </location>
</feature>
<reference evidence="2 3" key="1">
    <citation type="submission" date="2020-04" db="EMBL/GenBank/DDBJ databases">
        <title>Draft genome of Leeia sp. IMCC25680.</title>
        <authorList>
            <person name="Song J."/>
            <person name="Cho J.-C."/>
        </authorList>
    </citation>
    <scope>NUCLEOTIDE SEQUENCE [LARGE SCALE GENOMIC DNA]</scope>
    <source>
        <strain evidence="2 3">IMCC25680</strain>
    </source>
</reference>
<gene>
    <name evidence="2" type="ORF">HF682_04680</name>
</gene>
<dbReference type="RefSeq" id="WP_168876060.1">
    <property type="nucleotide sequence ID" value="NZ_JABAIM010000001.1"/>
</dbReference>
<keyword evidence="1" id="KW-0732">Signal</keyword>
<protein>
    <submittedName>
        <fullName evidence="2">DUF3617 family protein</fullName>
    </submittedName>
</protein>
<proteinExistence type="predicted"/>
<organism evidence="2 3">
    <name type="scientific">Leeia aquatica</name>
    <dbReference type="NCBI Taxonomy" id="2725557"/>
    <lineage>
        <taxon>Bacteria</taxon>
        <taxon>Pseudomonadati</taxon>
        <taxon>Pseudomonadota</taxon>
        <taxon>Betaproteobacteria</taxon>
        <taxon>Neisseriales</taxon>
        <taxon>Leeiaceae</taxon>
        <taxon>Leeia</taxon>
    </lineage>
</organism>
<sequence>MLRALLILLGLLPALAWAEDTAAPLQAGLWEISTVTSHSLIGKRPKSVQRCLEEAQLQQWRSDLHRLLGDQKQQCETSQFKQEGNRASWQARCEGKIPAKGAAWLVFDDSTHYHGEATAQSLNGWPPGTFLSVFTAQRLGDCPAP</sequence>